<keyword evidence="5 10" id="KW-0813">Transport</keyword>
<gene>
    <name evidence="10 11" type="primary">lolA</name>
    <name evidence="11" type="ORF">C4K68_11540</name>
</gene>
<organism evidence="11 12">
    <name type="scientific">Proteobacteria bacterium 228</name>
    <dbReference type="NCBI Taxonomy" id="2083153"/>
    <lineage>
        <taxon>Bacteria</taxon>
        <taxon>Pseudomonadati</taxon>
        <taxon>Pseudomonadota</taxon>
    </lineage>
</organism>
<dbReference type="GO" id="GO:0044874">
    <property type="term" value="P:lipoprotein localization to outer membrane"/>
    <property type="evidence" value="ECO:0007669"/>
    <property type="project" value="UniProtKB-UniRule"/>
</dbReference>
<evidence type="ECO:0000256" key="5">
    <source>
        <dbReference type="ARBA" id="ARBA00022448"/>
    </source>
</evidence>
<dbReference type="InterPro" id="IPR029046">
    <property type="entry name" value="LolA/LolB/LppX"/>
</dbReference>
<dbReference type="PANTHER" id="PTHR35869">
    <property type="entry name" value="OUTER-MEMBRANE LIPOPROTEIN CARRIER PROTEIN"/>
    <property type="match status" value="1"/>
</dbReference>
<feature type="chain" id="PRO_5015793396" description="Outer-membrane lipoprotein carrier protein" evidence="10">
    <location>
        <begin position="23"/>
        <end position="210"/>
    </location>
</feature>
<comment type="subcellular location">
    <subcellularLocation>
        <location evidence="1 10">Periplasm</location>
    </subcellularLocation>
</comment>
<keyword evidence="7 10" id="KW-0574">Periplasm</keyword>
<evidence type="ECO:0000256" key="4">
    <source>
        <dbReference type="ARBA" id="ARBA00014035"/>
    </source>
</evidence>
<comment type="similarity">
    <text evidence="2 10">Belongs to the LolA family.</text>
</comment>
<evidence type="ECO:0000256" key="2">
    <source>
        <dbReference type="ARBA" id="ARBA00007615"/>
    </source>
</evidence>
<dbReference type="OrthoDB" id="9787361at2"/>
<evidence type="ECO:0000256" key="9">
    <source>
        <dbReference type="ARBA" id="ARBA00023186"/>
    </source>
</evidence>
<evidence type="ECO:0000256" key="6">
    <source>
        <dbReference type="ARBA" id="ARBA00022729"/>
    </source>
</evidence>
<dbReference type="CDD" id="cd16325">
    <property type="entry name" value="LolA"/>
    <property type="match status" value="1"/>
</dbReference>
<feature type="signal peptide" evidence="10">
    <location>
        <begin position="1"/>
        <end position="22"/>
    </location>
</feature>
<keyword evidence="11" id="KW-0449">Lipoprotein</keyword>
<dbReference type="PANTHER" id="PTHR35869:SF1">
    <property type="entry name" value="OUTER-MEMBRANE LIPOPROTEIN CARRIER PROTEIN"/>
    <property type="match status" value="1"/>
</dbReference>
<dbReference type="Gene3D" id="2.50.20.10">
    <property type="entry name" value="Lipoprotein localisation LolA/LolB/LppX"/>
    <property type="match status" value="1"/>
</dbReference>
<dbReference type="InterPro" id="IPR004564">
    <property type="entry name" value="OM_lipoprot_carrier_LolA-like"/>
</dbReference>
<dbReference type="NCBIfam" id="TIGR00547">
    <property type="entry name" value="lolA"/>
    <property type="match status" value="1"/>
</dbReference>
<keyword evidence="9 10" id="KW-0143">Chaperone</keyword>
<dbReference type="SUPFAM" id="SSF89392">
    <property type="entry name" value="Prokaryotic lipoproteins and lipoprotein localization factors"/>
    <property type="match status" value="1"/>
</dbReference>
<evidence type="ECO:0000256" key="3">
    <source>
        <dbReference type="ARBA" id="ARBA00011245"/>
    </source>
</evidence>
<evidence type="ECO:0000313" key="12">
    <source>
        <dbReference type="Proteomes" id="UP000238196"/>
    </source>
</evidence>
<reference evidence="11 12" key="1">
    <citation type="submission" date="2018-02" db="EMBL/GenBank/DDBJ databases">
        <title>novel marine gammaproteobacteria from coastal saline agro ecosystem.</title>
        <authorList>
            <person name="Krishnan R."/>
            <person name="Ramesh Kumar N."/>
        </authorList>
    </citation>
    <scope>NUCLEOTIDE SEQUENCE [LARGE SCALE GENOMIC DNA]</scope>
    <source>
        <strain evidence="11 12">228</strain>
    </source>
</reference>
<comment type="caution">
    <text evidence="11">The sequence shown here is derived from an EMBL/GenBank/DDBJ whole genome shotgun (WGS) entry which is preliminary data.</text>
</comment>
<sequence length="210" mass="23916" precursor="true">MKSLFQRLFGVALLTMSLAAQAAESPVEAFHRLLSMHQTLSADFVQVVVDANGRPLQQTTGKIDLKKPDLFRWETDEPFAQLLVSDGKHLWLYDKDLDQVTRQPLDRRATATPVLLLSNDVQAIEKSFDVQGRTDGSGLWFFLLKPKDKESLFTELRISFKDSHLMEMMFADTLAQQTRITFRNLEEDVLQPADLFTFTVPKGADLIEQN</sequence>
<accession>A0A2S5KQD6</accession>
<dbReference type="Proteomes" id="UP000238196">
    <property type="component" value="Unassembled WGS sequence"/>
</dbReference>
<dbReference type="GO" id="GO:0042953">
    <property type="term" value="P:lipoprotein transport"/>
    <property type="evidence" value="ECO:0007669"/>
    <property type="project" value="InterPro"/>
</dbReference>
<keyword evidence="6 10" id="KW-0732">Signal</keyword>
<dbReference type="EMBL" id="PRLP01000035">
    <property type="protein sequence ID" value="PPC77051.1"/>
    <property type="molecule type" value="Genomic_DNA"/>
</dbReference>
<evidence type="ECO:0000256" key="8">
    <source>
        <dbReference type="ARBA" id="ARBA00022927"/>
    </source>
</evidence>
<comment type="subunit">
    <text evidence="3 10">Monomer.</text>
</comment>
<dbReference type="Pfam" id="PF03548">
    <property type="entry name" value="LolA"/>
    <property type="match status" value="1"/>
</dbReference>
<dbReference type="HAMAP" id="MF_00240">
    <property type="entry name" value="LolA"/>
    <property type="match status" value="1"/>
</dbReference>
<evidence type="ECO:0000313" key="11">
    <source>
        <dbReference type="EMBL" id="PPC77051.1"/>
    </source>
</evidence>
<dbReference type="GO" id="GO:0030288">
    <property type="term" value="C:outer membrane-bounded periplasmic space"/>
    <property type="evidence" value="ECO:0007669"/>
    <property type="project" value="TreeGrafter"/>
</dbReference>
<evidence type="ECO:0000256" key="7">
    <source>
        <dbReference type="ARBA" id="ARBA00022764"/>
    </source>
</evidence>
<evidence type="ECO:0000256" key="1">
    <source>
        <dbReference type="ARBA" id="ARBA00004418"/>
    </source>
</evidence>
<dbReference type="AlphaFoldDB" id="A0A2S5KQD6"/>
<proteinExistence type="inferred from homology"/>
<name>A0A2S5KQD6_9PROT</name>
<comment type="function">
    <text evidence="10">Participates in the translocation of lipoproteins from the inner membrane to the outer membrane. Only forms a complex with a lipoprotein if the residue after the N-terminal Cys is not an aspartate (The Asp acts as a targeting signal to indicate that the lipoprotein should stay in the inner membrane).</text>
</comment>
<protein>
    <recommendedName>
        <fullName evidence="4 10">Outer-membrane lipoprotein carrier protein</fullName>
    </recommendedName>
</protein>
<dbReference type="InterPro" id="IPR018323">
    <property type="entry name" value="OM_lipoprot_carrier_LolA_Pbac"/>
</dbReference>
<keyword evidence="8 10" id="KW-0653">Protein transport</keyword>
<evidence type="ECO:0000256" key="10">
    <source>
        <dbReference type="HAMAP-Rule" id="MF_00240"/>
    </source>
</evidence>